<keyword evidence="1" id="KW-0732">Signal</keyword>
<dbReference type="SUPFAM" id="SSF49482">
    <property type="entry name" value="Aromatic compound dioxygenase"/>
    <property type="match status" value="1"/>
</dbReference>
<dbReference type="PANTHER" id="PTHR34315:SF1">
    <property type="entry name" value="INTRADIOL RING-CLEAVAGE DIOXYGENASES DOMAIN-CONTAINING PROTEIN-RELATED"/>
    <property type="match status" value="1"/>
</dbReference>
<name>A0A4Y8SF05_9SPHI</name>
<evidence type="ECO:0000313" key="3">
    <source>
        <dbReference type="EMBL" id="TFF37220.1"/>
    </source>
</evidence>
<dbReference type="GO" id="GO:0016702">
    <property type="term" value="F:oxidoreductase activity, acting on single donors with incorporation of molecular oxygen, incorporation of two atoms of oxygen"/>
    <property type="evidence" value="ECO:0007669"/>
    <property type="project" value="InterPro"/>
</dbReference>
<accession>A0A4Y8SF05</accession>
<evidence type="ECO:0000313" key="4">
    <source>
        <dbReference type="Proteomes" id="UP000297540"/>
    </source>
</evidence>
<gene>
    <name evidence="3" type="ORF">E2R66_12325</name>
</gene>
<feature type="signal peptide" evidence="1">
    <location>
        <begin position="1"/>
        <end position="25"/>
    </location>
</feature>
<dbReference type="InterPro" id="IPR015889">
    <property type="entry name" value="Intradiol_dOase_core"/>
</dbReference>
<dbReference type="AlphaFoldDB" id="A0A4Y8SF05"/>
<dbReference type="GO" id="GO:0008199">
    <property type="term" value="F:ferric iron binding"/>
    <property type="evidence" value="ECO:0007669"/>
    <property type="project" value="InterPro"/>
</dbReference>
<reference evidence="3 4" key="1">
    <citation type="journal article" date="2017" name="Int. J. Syst. Evol. Microbiol.">
        <title>Mucilaginibacterpsychrotolerans sp. nov., isolated from peatlands.</title>
        <authorList>
            <person name="Deng Y."/>
            <person name="Shen L."/>
            <person name="Xu B."/>
            <person name="Liu Y."/>
            <person name="Gu Z."/>
            <person name="Liu H."/>
            <person name="Zhou Y."/>
        </authorList>
    </citation>
    <scope>NUCLEOTIDE SEQUENCE [LARGE SCALE GENOMIC DNA]</scope>
    <source>
        <strain evidence="3 4">NH7-4</strain>
    </source>
</reference>
<evidence type="ECO:0000256" key="1">
    <source>
        <dbReference type="SAM" id="SignalP"/>
    </source>
</evidence>
<protein>
    <recommendedName>
        <fullName evidence="2">Intradiol ring-cleavage dioxygenases domain-containing protein</fullName>
    </recommendedName>
</protein>
<proteinExistence type="predicted"/>
<dbReference type="PANTHER" id="PTHR34315">
    <property type="match status" value="1"/>
</dbReference>
<dbReference type="InterPro" id="IPR000627">
    <property type="entry name" value="Intradiol_dOase_C"/>
</dbReference>
<dbReference type="Pfam" id="PF00775">
    <property type="entry name" value="Dioxygenase_C"/>
    <property type="match status" value="1"/>
</dbReference>
<evidence type="ECO:0000259" key="2">
    <source>
        <dbReference type="Pfam" id="PF00775"/>
    </source>
</evidence>
<sequence length="217" mass="24547">MKRANFLSALGLTFLGTMLSSSKKAAIITYCGDPITPPIPEGPYYKDEKLNRINIAEHKEGLPITYLFKVEDSDCKPLAGAIVNIWQCDNNGHYSDYQQEKTLGETWLRGYQVTDKQGNCRFDAVFPGWYNGRLTHLHAKVRVEGKSTLTTNFFFPKEVENKVFQSPLYPKGPNPVTMAQDFELRGDKDTHRRDTLVMQVSQDDTGKMVAKYTIAIA</sequence>
<organism evidence="3 4">
    <name type="scientific">Mucilaginibacter psychrotolerans</name>
    <dbReference type="NCBI Taxonomy" id="1524096"/>
    <lineage>
        <taxon>Bacteria</taxon>
        <taxon>Pseudomonadati</taxon>
        <taxon>Bacteroidota</taxon>
        <taxon>Sphingobacteriia</taxon>
        <taxon>Sphingobacteriales</taxon>
        <taxon>Sphingobacteriaceae</taxon>
        <taxon>Mucilaginibacter</taxon>
    </lineage>
</organism>
<feature type="chain" id="PRO_5021434798" description="Intradiol ring-cleavage dioxygenases domain-containing protein" evidence="1">
    <location>
        <begin position="26"/>
        <end position="217"/>
    </location>
</feature>
<comment type="caution">
    <text evidence="3">The sequence shown here is derived from an EMBL/GenBank/DDBJ whole genome shotgun (WGS) entry which is preliminary data.</text>
</comment>
<dbReference type="Proteomes" id="UP000297540">
    <property type="component" value="Unassembled WGS sequence"/>
</dbReference>
<dbReference type="RefSeq" id="WP_133231393.1">
    <property type="nucleotide sequence ID" value="NZ_SOZE01000011.1"/>
</dbReference>
<dbReference type="OrthoDB" id="9800887at2"/>
<dbReference type="Gene3D" id="2.60.130.10">
    <property type="entry name" value="Aromatic compound dioxygenase"/>
    <property type="match status" value="1"/>
</dbReference>
<feature type="domain" description="Intradiol ring-cleavage dioxygenases" evidence="2">
    <location>
        <begin position="52"/>
        <end position="133"/>
    </location>
</feature>
<dbReference type="EMBL" id="SOZE01000011">
    <property type="protein sequence ID" value="TFF37220.1"/>
    <property type="molecule type" value="Genomic_DNA"/>
</dbReference>
<keyword evidence="4" id="KW-1185">Reference proteome</keyword>